<dbReference type="Proteomes" id="UP000000268">
    <property type="component" value="Plasmid pREB1"/>
</dbReference>
<proteinExistence type="predicted"/>
<gene>
    <name evidence="1" type="ordered locus">AM1_A0093</name>
    <name evidence="2" type="ordered locus">AM1_D0275</name>
</gene>
<keyword evidence="3" id="KW-1185">Reference proteome</keyword>
<dbReference type="KEGG" id="amr:AM1_A0093"/>
<evidence type="ECO:0000313" key="1">
    <source>
        <dbReference type="EMBL" id="ABW31602.1"/>
    </source>
</evidence>
<sequence>MAIETLTDLVGFPDGWLVGVSCSLEWGYQCWVITPERQVHTDGEFYESSFVALSAGRFLVEHSLEVE</sequence>
<dbReference type="HOGENOM" id="CLU_2802495_0_0_3"/>
<organism evidence="1 3">
    <name type="scientific">Acaryochloris marina (strain MBIC 11017)</name>
    <dbReference type="NCBI Taxonomy" id="329726"/>
    <lineage>
        <taxon>Bacteria</taxon>
        <taxon>Bacillati</taxon>
        <taxon>Cyanobacteriota</taxon>
        <taxon>Cyanophyceae</taxon>
        <taxon>Acaryochloridales</taxon>
        <taxon>Acaryochloridaceae</taxon>
        <taxon>Acaryochloris</taxon>
    </lineage>
</organism>
<reference evidence="1" key="1">
    <citation type="submission" date="2007-09" db="EMBL/GenBank/DDBJ databases">
        <authorList>
            <person name="Touchman J."/>
        </authorList>
    </citation>
    <scope>NUCLEOTIDE SEQUENCE</scope>
    <source>
        <strain evidence="1">MBIC11017</strain>
        <plasmid evidence="1">pREB1</plasmid>
        <plasmid evidence="2">pREB4</plasmid>
    </source>
</reference>
<accession>A8ZKA2</accession>
<dbReference type="Proteomes" id="UP000000268">
    <property type="component" value="Plasmid pREB4"/>
</dbReference>
<protein>
    <submittedName>
        <fullName evidence="1">Uncharacterized protein</fullName>
    </submittedName>
</protein>
<evidence type="ECO:0000313" key="3">
    <source>
        <dbReference type="Proteomes" id="UP000000268"/>
    </source>
</evidence>
<geneLocation type="plasmid" evidence="2 3">
    <name>pREB4</name>
</geneLocation>
<keyword evidence="1" id="KW-0614">Plasmid</keyword>
<dbReference type="EMBL" id="CP000838">
    <property type="protein sequence ID" value="ABW31602.1"/>
    <property type="molecule type" value="Genomic_DNA"/>
</dbReference>
<geneLocation type="plasmid" evidence="1 3">
    <name>pREB1</name>
</geneLocation>
<dbReference type="AlphaFoldDB" id="A8ZKA2"/>
<dbReference type="OrthoDB" id="532271at2"/>
<evidence type="ECO:0000313" key="2">
    <source>
        <dbReference type="EMBL" id="ABW32766.1"/>
    </source>
</evidence>
<name>A8ZKA2_ACAM1</name>
<reference evidence="1 3" key="2">
    <citation type="journal article" date="2008" name="Proc. Natl. Acad. Sci. U.S.A.">
        <title>Niche adaptation and genome expansion in the chlorophyll d-producing cyanobacterium Acaryochloris marina.</title>
        <authorList>
            <person name="Swingley W.D."/>
            <person name="Chen M."/>
            <person name="Cheung P.C."/>
            <person name="Conrad A.L."/>
            <person name="Dejesa L.C."/>
            <person name="Hao J."/>
            <person name="Honchak B.M."/>
            <person name="Karbach L.E."/>
            <person name="Kurdoglu A."/>
            <person name="Lahiri S."/>
            <person name="Mastrian S.D."/>
            <person name="Miyashita H."/>
            <person name="Page L."/>
            <person name="Ramakrishna P."/>
            <person name="Satoh S."/>
            <person name="Sattley W.M."/>
            <person name="Shimada Y."/>
            <person name="Taylor H.L."/>
            <person name="Tomo T."/>
            <person name="Tsuchiya T."/>
            <person name="Wang Z.T."/>
            <person name="Raymond J."/>
            <person name="Mimuro M."/>
            <person name="Blankenship R.E."/>
            <person name="Touchman J.W."/>
        </authorList>
    </citation>
    <scope>NUCLEOTIDE SEQUENCE [LARGE SCALE GENOMIC DNA]</scope>
    <source>
        <strain evidence="3">MBIC 11017</strain>
        <strain evidence="1">MBIC11017</strain>
        <strain evidence="1">pREB1</strain>
        <strain evidence="2">pREB4</strain>
        <plasmid evidence="3">Plasmid pREB1</plasmid>
        <plasmid evidence="3">Plasmid pREB4</plasmid>
        <plasmid evidence="1">pREB1</plasmid>
        <plasmid evidence="2">pREB4</plasmid>
    </source>
</reference>
<dbReference type="EMBL" id="CP000841">
    <property type="protein sequence ID" value="ABW32766.1"/>
    <property type="molecule type" value="Genomic_DNA"/>
</dbReference>
<dbReference type="KEGG" id="amr:AM1_D0275"/>